<name>A0ABW9NN54_9ACTN</name>
<evidence type="ECO:0000256" key="1">
    <source>
        <dbReference type="SAM" id="SignalP"/>
    </source>
</evidence>
<dbReference type="Gene3D" id="2.60.20.10">
    <property type="entry name" value="Crystallins"/>
    <property type="match status" value="1"/>
</dbReference>
<dbReference type="Proteomes" id="UP000460558">
    <property type="component" value="Unassembled WGS sequence"/>
</dbReference>
<keyword evidence="1" id="KW-0732">Signal</keyword>
<feature type="chain" id="PRO_5045813678" description="Beta/gamma crystallin family protein" evidence="1">
    <location>
        <begin position="31"/>
        <end position="138"/>
    </location>
</feature>
<sequence>MVFTRFRSAGAAAVAAGIAMALALSGTANAADAEPRAISVGDGLIHVATAWEHPFFEGQALYFYAQDCRTAGSQILDSLPEGWNDRISSLQTYSQCSMRLYEHYNRQGLYTWVNANERKLTFFSIDNNTSSVMFLAPR</sequence>
<comment type="caution">
    <text evidence="2">The sequence shown here is derived from an EMBL/GenBank/DDBJ whole genome shotgun (WGS) entry which is preliminary data.</text>
</comment>
<reference evidence="2 3" key="1">
    <citation type="submission" date="2019-06" db="EMBL/GenBank/DDBJ databases">
        <title>Comparative genomics and metabolomics analyses of clavulanic acid producing Streptomyces species provides insight into specialized metabolism and evolution of beta-lactam biosynthetic gene clusters.</title>
        <authorList>
            <person name="Moore M.A."/>
            <person name="Cruz-Morales P."/>
            <person name="Barona Gomez F."/>
            <person name="Kapil T."/>
        </authorList>
    </citation>
    <scope>NUCLEOTIDE SEQUENCE [LARGE SCALE GENOMIC DNA]</scope>
    <source>
        <strain evidence="2 3">T-272</strain>
    </source>
</reference>
<dbReference type="EMBL" id="VDEQ01000034">
    <property type="protein sequence ID" value="MQS34737.1"/>
    <property type="molecule type" value="Genomic_DNA"/>
</dbReference>
<dbReference type="RefSeq" id="WP_153480929.1">
    <property type="nucleotide sequence ID" value="NZ_VDEQ01000034.1"/>
</dbReference>
<gene>
    <name evidence="2" type="ORF">FFZ77_03615</name>
</gene>
<evidence type="ECO:0000313" key="2">
    <source>
        <dbReference type="EMBL" id="MQS34737.1"/>
    </source>
</evidence>
<proteinExistence type="predicted"/>
<organism evidence="2 3">
    <name type="scientific">Streptomyces katsurahamanus</name>
    <dbReference type="NCBI Taxonomy" id="2577098"/>
    <lineage>
        <taxon>Bacteria</taxon>
        <taxon>Bacillati</taxon>
        <taxon>Actinomycetota</taxon>
        <taxon>Actinomycetes</taxon>
        <taxon>Kitasatosporales</taxon>
        <taxon>Streptomycetaceae</taxon>
        <taxon>Streptomyces</taxon>
    </lineage>
</organism>
<protein>
    <recommendedName>
        <fullName evidence="4">Beta/gamma crystallin family protein</fullName>
    </recommendedName>
</protein>
<dbReference type="InterPro" id="IPR011024">
    <property type="entry name" value="G_crystallin-like"/>
</dbReference>
<accession>A0ABW9NN54</accession>
<evidence type="ECO:0008006" key="4">
    <source>
        <dbReference type="Google" id="ProtNLM"/>
    </source>
</evidence>
<dbReference type="SUPFAM" id="SSF49695">
    <property type="entry name" value="gamma-Crystallin-like"/>
    <property type="match status" value="1"/>
</dbReference>
<evidence type="ECO:0000313" key="3">
    <source>
        <dbReference type="Proteomes" id="UP000460558"/>
    </source>
</evidence>
<keyword evidence="3" id="KW-1185">Reference proteome</keyword>
<feature type="signal peptide" evidence="1">
    <location>
        <begin position="1"/>
        <end position="30"/>
    </location>
</feature>